<evidence type="ECO:0000256" key="5">
    <source>
        <dbReference type="ARBA" id="ARBA00029447"/>
    </source>
</evidence>
<evidence type="ECO:0000256" key="2">
    <source>
        <dbReference type="ARBA" id="ARBA00022475"/>
    </source>
</evidence>
<comment type="similarity">
    <text evidence="5">Belongs to the methyl-accepting chemotaxis (MCP) protein family.</text>
</comment>
<comment type="caution">
    <text evidence="10">The sequence shown here is derived from an EMBL/GenBank/DDBJ whole genome shotgun (WGS) entry which is preliminary data.</text>
</comment>
<keyword evidence="3 7" id="KW-0472">Membrane</keyword>
<keyword evidence="2" id="KW-1003">Cell membrane</keyword>
<dbReference type="Pfam" id="PF00672">
    <property type="entry name" value="HAMP"/>
    <property type="match status" value="1"/>
</dbReference>
<organism evidence="10 11">
    <name type="scientific">Paenibacillus woosongensis</name>
    <dbReference type="NCBI Taxonomy" id="307580"/>
    <lineage>
        <taxon>Bacteria</taxon>
        <taxon>Bacillati</taxon>
        <taxon>Bacillota</taxon>
        <taxon>Bacilli</taxon>
        <taxon>Bacillales</taxon>
        <taxon>Paenibacillaceae</taxon>
        <taxon>Paenibacillus</taxon>
    </lineage>
</organism>
<dbReference type="Proteomes" id="UP000447876">
    <property type="component" value="Unassembled WGS sequence"/>
</dbReference>
<evidence type="ECO:0000313" key="10">
    <source>
        <dbReference type="EMBL" id="MUG46819.1"/>
    </source>
</evidence>
<dbReference type="Pfam" id="PF00015">
    <property type="entry name" value="MCPsignal"/>
    <property type="match status" value="1"/>
</dbReference>
<keyword evidence="7" id="KW-1133">Transmembrane helix</keyword>
<dbReference type="GO" id="GO:0005886">
    <property type="term" value="C:plasma membrane"/>
    <property type="evidence" value="ECO:0007669"/>
    <property type="project" value="UniProtKB-SubCell"/>
</dbReference>
<dbReference type="Gene3D" id="1.10.8.500">
    <property type="entry name" value="HAMP domain in histidine kinase"/>
    <property type="match status" value="1"/>
</dbReference>
<evidence type="ECO:0000256" key="7">
    <source>
        <dbReference type="SAM" id="Phobius"/>
    </source>
</evidence>
<dbReference type="CDD" id="cd06225">
    <property type="entry name" value="HAMP"/>
    <property type="match status" value="1"/>
</dbReference>
<feature type="domain" description="Methyl-accepting transducer" evidence="8">
    <location>
        <begin position="124"/>
        <end position="360"/>
    </location>
</feature>
<dbReference type="OrthoDB" id="243053at2"/>
<dbReference type="Gene3D" id="1.10.287.950">
    <property type="entry name" value="Methyl-accepting chemotaxis protein"/>
    <property type="match status" value="1"/>
</dbReference>
<dbReference type="InterPro" id="IPR004089">
    <property type="entry name" value="MCPsignal_dom"/>
</dbReference>
<dbReference type="SMART" id="SM00304">
    <property type="entry name" value="HAMP"/>
    <property type="match status" value="1"/>
</dbReference>
<dbReference type="PANTHER" id="PTHR32089">
    <property type="entry name" value="METHYL-ACCEPTING CHEMOTAXIS PROTEIN MCPB"/>
    <property type="match status" value="1"/>
</dbReference>
<gene>
    <name evidence="10" type="ORF">GNP95_17735</name>
</gene>
<evidence type="ECO:0000313" key="11">
    <source>
        <dbReference type="Proteomes" id="UP000447876"/>
    </source>
</evidence>
<reference evidence="10 11" key="1">
    <citation type="submission" date="2019-11" db="EMBL/GenBank/DDBJ databases">
        <title>Draft genome sequences of five Paenibacillus species of dairy origin.</title>
        <authorList>
            <person name="Olajide A.M."/>
            <person name="Chen S."/>
            <person name="Lapointe G."/>
        </authorList>
    </citation>
    <scope>NUCLEOTIDE SEQUENCE [LARGE SCALE GENOMIC DNA]</scope>
    <source>
        <strain evidence="10 11">12CR55</strain>
    </source>
</reference>
<sequence length="413" mass="44008">MKKRVTFSLFMASLLIAAVPVVLLLLLDESMKWIVAVVSVVFALLVSALLIRSITGPLQRLSASIQKISGGDLSERVSGAERNDEIGIVAKRLQEAVDQWNVMLAEMQQASNQVSLSANQLSASADQTTRAIEHVTQAIQEVASGSERQTHNMIRGVEGVEDISRQAAAISGHIQEVSETMEQTTAVAEEGNTSVLSVVEKIEYIHQTVDELGGVIQTLNEHTENIGGIVGVITGIAQQTNLLALNASIEAARAGEEGRGFAVVASEVRKLAEGSESYAHQIEELIDGVQTEVQRALESMENAKKGVEEGIVAVDISGRSFSRIRRAVRGAAAKIEEVSGSARELTQGAGKVSQIISEIRNITEEGADNVGAISAAAEEQLASIQEIASSTTQLSSIAGQLEEMSGKFRLRKS</sequence>
<evidence type="ECO:0000259" key="9">
    <source>
        <dbReference type="PROSITE" id="PS50885"/>
    </source>
</evidence>
<dbReference type="PROSITE" id="PS50885">
    <property type="entry name" value="HAMP"/>
    <property type="match status" value="1"/>
</dbReference>
<feature type="domain" description="HAMP" evidence="9">
    <location>
        <begin position="52"/>
        <end position="105"/>
    </location>
</feature>
<evidence type="ECO:0000256" key="6">
    <source>
        <dbReference type="PROSITE-ProRule" id="PRU00284"/>
    </source>
</evidence>
<evidence type="ECO:0000256" key="4">
    <source>
        <dbReference type="ARBA" id="ARBA00023224"/>
    </source>
</evidence>
<accession>A0A7X2Z4V0</accession>
<protein>
    <submittedName>
        <fullName evidence="10">HAMP domain-containing protein</fullName>
    </submittedName>
</protein>
<feature type="transmembrane region" description="Helical" evidence="7">
    <location>
        <begin position="7"/>
        <end position="27"/>
    </location>
</feature>
<evidence type="ECO:0000259" key="8">
    <source>
        <dbReference type="PROSITE" id="PS50111"/>
    </source>
</evidence>
<dbReference type="PANTHER" id="PTHR32089:SF112">
    <property type="entry name" value="LYSOZYME-LIKE PROTEIN-RELATED"/>
    <property type="match status" value="1"/>
</dbReference>
<dbReference type="SMART" id="SM00283">
    <property type="entry name" value="MA"/>
    <property type="match status" value="1"/>
</dbReference>
<comment type="subcellular location">
    <subcellularLocation>
        <location evidence="1">Cell membrane</location>
    </subcellularLocation>
</comment>
<evidence type="ECO:0000256" key="3">
    <source>
        <dbReference type="ARBA" id="ARBA00023136"/>
    </source>
</evidence>
<dbReference type="InterPro" id="IPR003660">
    <property type="entry name" value="HAMP_dom"/>
</dbReference>
<feature type="transmembrane region" description="Helical" evidence="7">
    <location>
        <begin position="33"/>
        <end position="51"/>
    </location>
</feature>
<evidence type="ECO:0000256" key="1">
    <source>
        <dbReference type="ARBA" id="ARBA00004236"/>
    </source>
</evidence>
<dbReference type="GO" id="GO:0007165">
    <property type="term" value="P:signal transduction"/>
    <property type="evidence" value="ECO:0007669"/>
    <property type="project" value="UniProtKB-KW"/>
</dbReference>
<dbReference type="AlphaFoldDB" id="A0A7X2Z4V0"/>
<proteinExistence type="inferred from homology"/>
<dbReference type="EMBL" id="WNZW01000008">
    <property type="protein sequence ID" value="MUG46819.1"/>
    <property type="molecule type" value="Genomic_DNA"/>
</dbReference>
<name>A0A7X2Z4V0_9BACL</name>
<dbReference type="SUPFAM" id="SSF58104">
    <property type="entry name" value="Methyl-accepting chemotaxis protein (MCP) signaling domain"/>
    <property type="match status" value="1"/>
</dbReference>
<dbReference type="PROSITE" id="PS50111">
    <property type="entry name" value="CHEMOTAXIS_TRANSDUC_2"/>
    <property type="match status" value="1"/>
</dbReference>
<keyword evidence="7" id="KW-0812">Transmembrane</keyword>
<keyword evidence="4 6" id="KW-0807">Transducer</keyword>